<gene>
    <name evidence="1" type="ORF">NUH88_12130</name>
</gene>
<keyword evidence="2" id="KW-1185">Reference proteome</keyword>
<dbReference type="AlphaFoldDB" id="A0A9J7AP90"/>
<dbReference type="Proteomes" id="UP001060336">
    <property type="component" value="Chromosome"/>
</dbReference>
<reference evidence="1" key="1">
    <citation type="submission" date="2022-08" db="EMBL/GenBank/DDBJ databases">
        <title>Nisaea acidiphila sp. nov., isolated from a marine algal debris and emended description of the genus Nisaea Urios et al. 2008.</title>
        <authorList>
            <person name="Kwon K."/>
        </authorList>
    </citation>
    <scope>NUCLEOTIDE SEQUENCE</scope>
    <source>
        <strain evidence="1">MEBiC11861</strain>
    </source>
</reference>
<proteinExistence type="predicted"/>
<name>A0A9J7AP90_9PROT</name>
<evidence type="ECO:0000313" key="1">
    <source>
        <dbReference type="EMBL" id="UUX48164.1"/>
    </source>
</evidence>
<sequence length="105" mass="11535">MQDVVASQSFHPNLSDTPADAEVTACFSVQASAEPSVMPRVLELFAKLGLIPTRWHSDLGGRRRDELTIDLQVQGLTDSQRDHAAALLRNMVSVTSVLVTEKRFS</sequence>
<dbReference type="KEGG" id="naci:NUH88_12130"/>
<accession>A0A9J7AP90</accession>
<organism evidence="1 2">
    <name type="scientific">Nisaea acidiphila</name>
    <dbReference type="NCBI Taxonomy" id="1862145"/>
    <lineage>
        <taxon>Bacteria</taxon>
        <taxon>Pseudomonadati</taxon>
        <taxon>Pseudomonadota</taxon>
        <taxon>Alphaproteobacteria</taxon>
        <taxon>Rhodospirillales</taxon>
        <taxon>Thalassobaculaceae</taxon>
        <taxon>Nisaea</taxon>
    </lineage>
</organism>
<dbReference type="EMBL" id="CP102480">
    <property type="protein sequence ID" value="UUX48164.1"/>
    <property type="molecule type" value="Genomic_DNA"/>
</dbReference>
<evidence type="ECO:0000313" key="2">
    <source>
        <dbReference type="Proteomes" id="UP001060336"/>
    </source>
</evidence>
<protein>
    <submittedName>
        <fullName evidence="1">Uncharacterized protein</fullName>
    </submittedName>
</protein>
<dbReference type="RefSeq" id="WP_257766672.1">
    <property type="nucleotide sequence ID" value="NZ_CP102480.1"/>
</dbReference>